<gene>
    <name evidence="1" type="ORF">ACFSVN_13155</name>
</gene>
<dbReference type="RefSeq" id="WP_390303618.1">
    <property type="nucleotide sequence ID" value="NZ_JBHULI010000025.1"/>
</dbReference>
<dbReference type="Proteomes" id="UP001597460">
    <property type="component" value="Unassembled WGS sequence"/>
</dbReference>
<keyword evidence="2" id="KW-1185">Reference proteome</keyword>
<evidence type="ECO:0000313" key="2">
    <source>
        <dbReference type="Proteomes" id="UP001597460"/>
    </source>
</evidence>
<accession>A0ABW5JMP5</accession>
<evidence type="ECO:0000313" key="1">
    <source>
        <dbReference type="EMBL" id="MFD2533396.1"/>
    </source>
</evidence>
<sequence length="212" mass="24579">MVTHLVTFITLIINFSLIETQKSVTLTHLIFSKILVFRGKSSRLFIKGTNYLLNLFTFYHHENRPLISDKALIINEYDGSKIVLEKPLKSIIKKQDVKPLTAVAKVKKLFDSLDLPKETIFRISRAVDLHSVALETNEIDNKLLSLWTAIETLIQKDVSSGKDRIIQIIDGITPFESNNYFNRILSQIKSDFWHYDEKLSKDIFNRIKIDKK</sequence>
<comment type="caution">
    <text evidence="1">The sequence shown here is derived from an EMBL/GenBank/DDBJ whole genome shotgun (WGS) entry which is preliminary data.</text>
</comment>
<proteinExistence type="predicted"/>
<name>A0ABW5JMP5_9BACT</name>
<protein>
    <submittedName>
        <fullName evidence="1">Uncharacterized protein</fullName>
    </submittedName>
</protein>
<organism evidence="1 2">
    <name type="scientific">Gracilimonas halophila</name>
    <dbReference type="NCBI Taxonomy" id="1834464"/>
    <lineage>
        <taxon>Bacteria</taxon>
        <taxon>Pseudomonadati</taxon>
        <taxon>Balneolota</taxon>
        <taxon>Balneolia</taxon>
        <taxon>Balneolales</taxon>
        <taxon>Balneolaceae</taxon>
        <taxon>Gracilimonas</taxon>
    </lineage>
</organism>
<dbReference type="EMBL" id="JBHULI010000025">
    <property type="protein sequence ID" value="MFD2533396.1"/>
    <property type="molecule type" value="Genomic_DNA"/>
</dbReference>
<reference evidence="2" key="1">
    <citation type="journal article" date="2019" name="Int. J. Syst. Evol. Microbiol.">
        <title>The Global Catalogue of Microorganisms (GCM) 10K type strain sequencing project: providing services to taxonomists for standard genome sequencing and annotation.</title>
        <authorList>
            <consortium name="The Broad Institute Genomics Platform"/>
            <consortium name="The Broad Institute Genome Sequencing Center for Infectious Disease"/>
            <person name="Wu L."/>
            <person name="Ma J."/>
        </authorList>
    </citation>
    <scope>NUCLEOTIDE SEQUENCE [LARGE SCALE GENOMIC DNA]</scope>
    <source>
        <strain evidence="2">KCTC 52042</strain>
    </source>
</reference>